<dbReference type="GO" id="GO:0000724">
    <property type="term" value="P:double-strand break repair via homologous recombination"/>
    <property type="evidence" value="ECO:0007669"/>
    <property type="project" value="InterPro"/>
</dbReference>
<proteinExistence type="predicted"/>
<dbReference type="AlphaFoldDB" id="A0AAE1Z7D0"/>
<protein>
    <submittedName>
        <fullName evidence="1">Uncharacterized protein</fullName>
    </submittedName>
</protein>
<dbReference type="Gene3D" id="3.40.50.300">
    <property type="entry name" value="P-loop containing nucleotide triphosphate hydrolases"/>
    <property type="match status" value="1"/>
</dbReference>
<sequence length="281" mass="32260">MTSANISVETGSALLVRSQNRPYIDSLLFDYFPSQYAPESGKSLVEVYQSYYCDCSDFLYHKLMQCALPKTYSGFHLDGYNTHCLLINCEGRFSTSKFRQFVQRYLQNKIPASNFDYNQQGVLLGEVLSRVHIIPVFTDCELLLALCCSREVIKQHPVSCLIISYMNAFTHLERLRYSSWKSLANQRSILMSTLLRLIADFQLLCVVILRHPVGVYTSSDSLSTDAFEMSHSNNLLCTETKSDDWSKYVTHKIELIDCEHSFVSYIKHDSNMRVVKDARVS</sequence>
<comment type="caution">
    <text evidence="1">The sequence shown here is derived from an EMBL/GenBank/DDBJ whole genome shotgun (WGS) entry which is preliminary data.</text>
</comment>
<name>A0AAE1Z7D0_SCHME</name>
<reference evidence="1" key="1">
    <citation type="submission" date="2022-04" db="EMBL/GenBank/DDBJ databases">
        <authorList>
            <person name="Xu L."/>
            <person name="Lv Z."/>
        </authorList>
    </citation>
    <scope>NUCLEOTIDE SEQUENCE</scope>
    <source>
        <strain evidence="1">LV_2022a</strain>
    </source>
</reference>
<organism evidence="1 2">
    <name type="scientific">Schistosoma mekongi</name>
    <name type="common">Parasitic worm</name>
    <dbReference type="NCBI Taxonomy" id="38744"/>
    <lineage>
        <taxon>Eukaryota</taxon>
        <taxon>Metazoa</taxon>
        <taxon>Spiralia</taxon>
        <taxon>Lophotrochozoa</taxon>
        <taxon>Platyhelminthes</taxon>
        <taxon>Trematoda</taxon>
        <taxon>Digenea</taxon>
        <taxon>Strigeidida</taxon>
        <taxon>Schistosomatoidea</taxon>
        <taxon>Schistosomatidae</taxon>
        <taxon>Schistosoma</taxon>
    </lineage>
</organism>
<dbReference type="SUPFAM" id="SSF52540">
    <property type="entry name" value="P-loop containing nucleoside triphosphate hydrolases"/>
    <property type="match status" value="1"/>
</dbReference>
<keyword evidence="2" id="KW-1185">Reference proteome</keyword>
<evidence type="ECO:0000313" key="2">
    <source>
        <dbReference type="Proteomes" id="UP001292079"/>
    </source>
</evidence>
<evidence type="ECO:0000313" key="1">
    <source>
        <dbReference type="EMBL" id="KAK4468966.1"/>
    </source>
</evidence>
<reference evidence="1" key="2">
    <citation type="journal article" date="2023" name="Infect Dis Poverty">
        <title>Chromosome-scale genome of the human blood fluke Schistosoma mekongi and its implications for public health.</title>
        <authorList>
            <person name="Zhou M."/>
            <person name="Xu L."/>
            <person name="Xu D."/>
            <person name="Chen W."/>
            <person name="Khan J."/>
            <person name="Hu Y."/>
            <person name="Huang H."/>
            <person name="Wei H."/>
            <person name="Zhang Y."/>
            <person name="Chusongsang P."/>
            <person name="Tanasarnprasert K."/>
            <person name="Hu X."/>
            <person name="Limpanont Y."/>
            <person name="Lv Z."/>
        </authorList>
    </citation>
    <scope>NUCLEOTIDE SEQUENCE</scope>
    <source>
        <strain evidence="1">LV_2022a</strain>
    </source>
</reference>
<dbReference type="GO" id="GO:0033063">
    <property type="term" value="C:Rad51B-Rad51C-Rad51D-XRCC2 complex"/>
    <property type="evidence" value="ECO:0007669"/>
    <property type="project" value="InterPro"/>
</dbReference>
<dbReference type="PANTHER" id="PTHR46644:SF2">
    <property type="entry name" value="DNA REPAIR PROTEIN XRCC2"/>
    <property type="match status" value="1"/>
</dbReference>
<dbReference type="Proteomes" id="UP001292079">
    <property type="component" value="Unassembled WGS sequence"/>
</dbReference>
<accession>A0AAE1Z7D0</accession>
<gene>
    <name evidence="1" type="ORF">MN116_000102</name>
</gene>
<dbReference type="EMBL" id="JALJAT010000005">
    <property type="protein sequence ID" value="KAK4468966.1"/>
    <property type="molecule type" value="Genomic_DNA"/>
</dbReference>
<dbReference type="InterPro" id="IPR027417">
    <property type="entry name" value="P-loop_NTPase"/>
</dbReference>
<dbReference type="GO" id="GO:0005657">
    <property type="term" value="C:replication fork"/>
    <property type="evidence" value="ECO:0007669"/>
    <property type="project" value="InterPro"/>
</dbReference>
<dbReference type="PANTHER" id="PTHR46644">
    <property type="entry name" value="DNA REPAIR PROTEIN XRCC2"/>
    <property type="match status" value="1"/>
</dbReference>
<dbReference type="InterPro" id="IPR030547">
    <property type="entry name" value="XRCC2"/>
</dbReference>